<protein>
    <submittedName>
        <fullName evidence="1">Thiamine pyrophosphokinase-related protein</fullName>
    </submittedName>
</protein>
<name>A0ACD1G5D6_9EURO</name>
<reference evidence="1" key="1">
    <citation type="submission" date="2018-02" db="EMBL/GenBank/DDBJ databases">
        <title>The genomes of Aspergillus section Nigri reveals drivers in fungal speciation.</title>
        <authorList>
            <consortium name="DOE Joint Genome Institute"/>
            <person name="Vesth T.C."/>
            <person name="Nybo J."/>
            <person name="Theobald S."/>
            <person name="Brandl J."/>
            <person name="Frisvad J.C."/>
            <person name="Nielsen K.F."/>
            <person name="Lyhne E.K."/>
            <person name="Kogle M.E."/>
            <person name="Kuo A."/>
            <person name="Riley R."/>
            <person name="Clum A."/>
            <person name="Nolan M."/>
            <person name="Lipzen A."/>
            <person name="Salamov A."/>
            <person name="Henrissat B."/>
            <person name="Wiebenga A."/>
            <person name="De vries R.P."/>
            <person name="Grigoriev I.V."/>
            <person name="Mortensen U.H."/>
            <person name="Andersen M.R."/>
            <person name="Baker S.E."/>
        </authorList>
    </citation>
    <scope>NUCLEOTIDE SEQUENCE</scope>
    <source>
        <strain evidence="1">CBS 621.78</strain>
    </source>
</reference>
<dbReference type="Proteomes" id="UP000249057">
    <property type="component" value="Unassembled WGS sequence"/>
</dbReference>
<sequence>MRTEMNGLVQQINSVKSAAISEASTVLGSAGVVYVDVEPYFEGHRFCEDGVREPDSSRDATFPYYQDDPAFYTAHLENYHVFKVSGCDAVLGYILNSVVQRFPWPAEFWAVNSTTRTVTLVTGADATPAQRSRQVAQTLAAAVEQGTFEILRGWRDELYPIYGPGGEFLLEMERSATPLFGVVSYGIHATCYVEDDSDDDGRGLRIWVPRRSRTKQTYPGMLDNSVAGGMSSHERPFECLVREASEEASLPEAVTRANARAAGCVTYFYVRSSKAGGETDLLQPEVEYIYDVRVGADVVLQPGDSEVEQFHLLSVDETQAALARGEFKPNCAVVLIDFFIRHGILTAENEPDFLEILARIHRRLEFPTASHATN</sequence>
<proteinExistence type="predicted"/>
<evidence type="ECO:0000313" key="2">
    <source>
        <dbReference type="Proteomes" id="UP000249057"/>
    </source>
</evidence>
<keyword evidence="2" id="KW-1185">Reference proteome</keyword>
<evidence type="ECO:0000313" key="1">
    <source>
        <dbReference type="EMBL" id="RAH44504.1"/>
    </source>
</evidence>
<gene>
    <name evidence="1" type="ORF">BO95DRAFT_515539</name>
</gene>
<accession>A0ACD1G5D6</accession>
<organism evidence="1 2">
    <name type="scientific">Aspergillus brunneoviolaceus CBS 621.78</name>
    <dbReference type="NCBI Taxonomy" id="1450534"/>
    <lineage>
        <taxon>Eukaryota</taxon>
        <taxon>Fungi</taxon>
        <taxon>Dikarya</taxon>
        <taxon>Ascomycota</taxon>
        <taxon>Pezizomycotina</taxon>
        <taxon>Eurotiomycetes</taxon>
        <taxon>Eurotiomycetidae</taxon>
        <taxon>Eurotiales</taxon>
        <taxon>Aspergillaceae</taxon>
        <taxon>Aspergillus</taxon>
        <taxon>Aspergillus subgen. Circumdati</taxon>
    </lineage>
</organism>
<dbReference type="EMBL" id="KZ825353">
    <property type="protein sequence ID" value="RAH44504.1"/>
    <property type="molecule type" value="Genomic_DNA"/>
</dbReference>